<dbReference type="Gene3D" id="3.40.50.720">
    <property type="entry name" value="NAD(P)-binding Rossmann-like Domain"/>
    <property type="match status" value="1"/>
</dbReference>
<dbReference type="GO" id="GO:0019594">
    <property type="term" value="P:mannitol metabolic process"/>
    <property type="evidence" value="ECO:0007669"/>
    <property type="project" value="InterPro"/>
</dbReference>
<dbReference type="Proteomes" id="UP000193083">
    <property type="component" value="Unassembled WGS sequence"/>
</dbReference>
<dbReference type="SUPFAM" id="SSF48179">
    <property type="entry name" value="6-phosphogluconate dehydrogenase C-terminal domain-like"/>
    <property type="match status" value="1"/>
</dbReference>
<keyword evidence="1" id="KW-0560">Oxidoreductase</keyword>
<dbReference type="Pfam" id="PF08125">
    <property type="entry name" value="Mannitol_dh_C"/>
    <property type="match status" value="1"/>
</dbReference>
<dbReference type="EMBL" id="FXBL01000004">
    <property type="protein sequence ID" value="SMH53502.1"/>
    <property type="molecule type" value="Genomic_DNA"/>
</dbReference>
<protein>
    <submittedName>
        <fullName evidence="5">Fructuronate reductase</fullName>
    </submittedName>
</protein>
<dbReference type="InterPro" id="IPR023027">
    <property type="entry name" value="Mannitol_DH_CS"/>
</dbReference>
<dbReference type="Pfam" id="PF01232">
    <property type="entry name" value="Mannitol_dh"/>
    <property type="match status" value="1"/>
</dbReference>
<dbReference type="InterPro" id="IPR008927">
    <property type="entry name" value="6-PGluconate_DH-like_C_sf"/>
</dbReference>
<dbReference type="GO" id="GO:0016616">
    <property type="term" value="F:oxidoreductase activity, acting on the CH-OH group of donors, NAD or NADP as acceptor"/>
    <property type="evidence" value="ECO:0007669"/>
    <property type="project" value="TreeGrafter"/>
</dbReference>
<dbReference type="SUPFAM" id="SSF51735">
    <property type="entry name" value="NAD(P)-binding Rossmann-fold domains"/>
    <property type="match status" value="1"/>
</dbReference>
<keyword evidence="6" id="KW-1185">Reference proteome</keyword>
<keyword evidence="2" id="KW-0520">NAD</keyword>
<dbReference type="InterPro" id="IPR050988">
    <property type="entry name" value="Mannitol_DH/Oxidoreductase"/>
</dbReference>
<evidence type="ECO:0000313" key="6">
    <source>
        <dbReference type="Proteomes" id="UP000193083"/>
    </source>
</evidence>
<reference evidence="5 6" key="1">
    <citation type="submission" date="2017-04" db="EMBL/GenBank/DDBJ databases">
        <authorList>
            <person name="Afonso C.L."/>
            <person name="Miller P.J."/>
            <person name="Scott M.A."/>
            <person name="Spackman E."/>
            <person name="Goraichik I."/>
            <person name="Dimitrov K.M."/>
            <person name="Suarez D.L."/>
            <person name="Swayne D.E."/>
        </authorList>
    </citation>
    <scope>NUCLEOTIDE SEQUENCE [LARGE SCALE GENOMIC DNA]</scope>
    <source>
        <strain evidence="5 6">B5P</strain>
    </source>
</reference>
<organism evidence="5 6">
    <name type="scientific">Mesorhizobium australicum</name>
    <dbReference type="NCBI Taxonomy" id="536018"/>
    <lineage>
        <taxon>Bacteria</taxon>
        <taxon>Pseudomonadati</taxon>
        <taxon>Pseudomonadota</taxon>
        <taxon>Alphaproteobacteria</taxon>
        <taxon>Hyphomicrobiales</taxon>
        <taxon>Phyllobacteriaceae</taxon>
        <taxon>Mesorhizobium</taxon>
    </lineage>
</organism>
<evidence type="ECO:0000259" key="3">
    <source>
        <dbReference type="Pfam" id="PF01232"/>
    </source>
</evidence>
<dbReference type="PROSITE" id="PS00974">
    <property type="entry name" value="MANNITOL_DHGENASE"/>
    <property type="match status" value="1"/>
</dbReference>
<proteinExistence type="predicted"/>
<dbReference type="RefSeq" id="WP_085466503.1">
    <property type="nucleotide sequence ID" value="NZ_FXBL01000004.1"/>
</dbReference>
<name>A0A1X7PQX5_9HYPH</name>
<dbReference type="InterPro" id="IPR013131">
    <property type="entry name" value="Mannitol_DH_N"/>
</dbReference>
<dbReference type="InterPro" id="IPR000669">
    <property type="entry name" value="Mannitol_DH"/>
</dbReference>
<dbReference type="InterPro" id="IPR036291">
    <property type="entry name" value="NAD(P)-bd_dom_sf"/>
</dbReference>
<gene>
    <name evidence="5" type="ORF">SAMN02982922_4854</name>
</gene>
<evidence type="ECO:0000256" key="1">
    <source>
        <dbReference type="ARBA" id="ARBA00023002"/>
    </source>
</evidence>
<evidence type="ECO:0000256" key="2">
    <source>
        <dbReference type="ARBA" id="ARBA00023027"/>
    </source>
</evidence>
<feature type="domain" description="Mannitol dehydrogenase C-terminal" evidence="4">
    <location>
        <begin position="288"/>
        <end position="480"/>
    </location>
</feature>
<dbReference type="AlphaFoldDB" id="A0A1X7PQX5"/>
<evidence type="ECO:0000259" key="4">
    <source>
        <dbReference type="Pfam" id="PF08125"/>
    </source>
</evidence>
<accession>A0A1X7PQX5</accession>
<dbReference type="PRINTS" id="PR00084">
    <property type="entry name" value="MTLDHDRGNASE"/>
</dbReference>
<evidence type="ECO:0000313" key="5">
    <source>
        <dbReference type="EMBL" id="SMH53502.1"/>
    </source>
</evidence>
<dbReference type="PANTHER" id="PTHR43362">
    <property type="entry name" value="MANNITOL DEHYDROGENASE DSF1-RELATED"/>
    <property type="match status" value="1"/>
</dbReference>
<dbReference type="Gene3D" id="1.10.1040.10">
    <property type="entry name" value="N-(1-d-carboxylethyl)-l-norvaline Dehydrogenase, domain 2"/>
    <property type="match status" value="1"/>
</dbReference>
<dbReference type="InterPro" id="IPR013118">
    <property type="entry name" value="Mannitol_DH_C"/>
</dbReference>
<feature type="domain" description="Mannitol dehydrogenase N-terminal" evidence="3">
    <location>
        <begin position="34"/>
        <end position="279"/>
    </location>
</feature>
<dbReference type="PANTHER" id="PTHR43362:SF1">
    <property type="entry name" value="MANNITOL DEHYDROGENASE 2-RELATED"/>
    <property type="match status" value="1"/>
</dbReference>
<sequence length="495" mass="52788">MVVSSARATRLSASSILPPSTHAPAYDRAARKTGIVHLGTGAFHKAHQAVYTDDALAAGGDWMIAGVSLRSPDVADALNPQDGLYTLVVRGAEGVSARVVGSIAKVLVAPREPQAVMAALTAPETKIVSLTITEKGYGLDPKTGGLDRAHASVAPDLADPRRPAGAVGLIVEALRLRRARGVAPFTALCCDNLPHNGKVLKRLVGEFAAAVDAELGEWIAANVTFPSTMVDRITPASTEATLAEAERLTGFEDRAAVETEPFTQWVIEDDFVAGRPAWEAGGAIFATDVAPYEKMKLRMLNGAHSMLAYSGYIAGHQYVRDVMRDAALARLVARHMDAAARTLDPVPGVDLEAYKADLLSRFANPAIAHQTYQIAMDGTQKLPQRLIEPAIATLRAGGSLDAYAFAAAAWMRYCLGMDETGQRYALRDPREAEIAALLGGLDDDSASIVDRLLALPGLFPHELAAAPEWRRAVQSRLETMLADGMRRAIESEARG</sequence>
<dbReference type="OrthoDB" id="271711at2"/>
<dbReference type="InterPro" id="IPR013328">
    <property type="entry name" value="6PGD_dom2"/>
</dbReference>